<dbReference type="CDD" id="cd05014">
    <property type="entry name" value="SIS_Kpsf"/>
    <property type="match status" value="1"/>
</dbReference>
<dbReference type="Pfam" id="PF00571">
    <property type="entry name" value="CBS"/>
    <property type="match status" value="2"/>
</dbReference>
<keyword evidence="10" id="KW-0413">Isomerase</keyword>
<evidence type="ECO:0000256" key="7">
    <source>
        <dbReference type="PROSITE-ProRule" id="PRU00703"/>
    </source>
</evidence>
<name>A0A4R3NH98_9HYPH</name>
<dbReference type="CDD" id="cd04604">
    <property type="entry name" value="CBS_pair_SIS_assoc"/>
    <property type="match status" value="1"/>
</dbReference>
<evidence type="ECO:0000256" key="6">
    <source>
        <dbReference type="PIRSR" id="PIRSR004692-3"/>
    </source>
</evidence>
<dbReference type="Gene3D" id="3.40.50.10490">
    <property type="entry name" value="Glucose-6-phosphate isomerase like protein, domain 1"/>
    <property type="match status" value="1"/>
</dbReference>
<dbReference type="SUPFAM" id="SSF53697">
    <property type="entry name" value="SIS domain"/>
    <property type="match status" value="1"/>
</dbReference>
<dbReference type="InterPro" id="IPR046348">
    <property type="entry name" value="SIS_dom_sf"/>
</dbReference>
<dbReference type="InterPro" id="IPR000644">
    <property type="entry name" value="CBS_dom"/>
</dbReference>
<comment type="caution">
    <text evidence="10">The sequence shown here is derived from an EMBL/GenBank/DDBJ whole genome shotgun (WGS) entry which is preliminary data.</text>
</comment>
<dbReference type="PROSITE" id="PS51464">
    <property type="entry name" value="SIS"/>
    <property type="match status" value="1"/>
</dbReference>
<evidence type="ECO:0000313" key="11">
    <source>
        <dbReference type="Proteomes" id="UP000295097"/>
    </source>
</evidence>
<accession>A0A4R3NH98</accession>
<feature type="site" description="Catalytically relevant" evidence="6">
    <location>
        <position position="198"/>
    </location>
</feature>
<gene>
    <name evidence="10" type="ORF">EDC90_104319</name>
</gene>
<dbReference type="NCBIfam" id="TIGR00393">
    <property type="entry name" value="kpsF"/>
    <property type="match status" value="1"/>
</dbReference>
<evidence type="ECO:0000256" key="1">
    <source>
        <dbReference type="ARBA" id="ARBA00008165"/>
    </source>
</evidence>
<dbReference type="PANTHER" id="PTHR42745:SF1">
    <property type="entry name" value="ARABINOSE 5-PHOSPHATE ISOMERASE KDSD"/>
    <property type="match status" value="1"/>
</dbReference>
<feature type="site" description="Catalytically relevant" evidence="6">
    <location>
        <position position="64"/>
    </location>
</feature>
<dbReference type="InterPro" id="IPR001347">
    <property type="entry name" value="SIS_dom"/>
</dbReference>
<dbReference type="SMART" id="SM00116">
    <property type="entry name" value="CBS"/>
    <property type="match status" value="2"/>
</dbReference>
<keyword evidence="3 7" id="KW-0129">CBS domain</keyword>
<feature type="domain" description="SIS" evidence="9">
    <location>
        <begin position="46"/>
        <end position="189"/>
    </location>
</feature>
<dbReference type="InterPro" id="IPR046342">
    <property type="entry name" value="CBS_dom_sf"/>
</dbReference>
<evidence type="ECO:0000259" key="8">
    <source>
        <dbReference type="PROSITE" id="PS51371"/>
    </source>
</evidence>
<dbReference type="InterPro" id="IPR004800">
    <property type="entry name" value="KdsD/KpsF-type"/>
</dbReference>
<evidence type="ECO:0000256" key="3">
    <source>
        <dbReference type="ARBA" id="ARBA00023122"/>
    </source>
</evidence>
<organism evidence="10 11">
    <name type="scientific">Martelella mediterranea</name>
    <dbReference type="NCBI Taxonomy" id="293089"/>
    <lineage>
        <taxon>Bacteria</taxon>
        <taxon>Pseudomonadati</taxon>
        <taxon>Pseudomonadota</taxon>
        <taxon>Alphaproteobacteria</taxon>
        <taxon>Hyphomicrobiales</taxon>
        <taxon>Aurantimonadaceae</taxon>
        <taxon>Martelella</taxon>
    </lineage>
</organism>
<feature type="site" description="Catalytically relevant" evidence="6">
    <location>
        <position position="157"/>
    </location>
</feature>
<dbReference type="AlphaFoldDB" id="A0A4R3NH98"/>
<evidence type="ECO:0000313" key="10">
    <source>
        <dbReference type="EMBL" id="TCT31102.1"/>
    </source>
</evidence>
<dbReference type="InterPro" id="IPR035474">
    <property type="entry name" value="SIS_Kpsf"/>
</dbReference>
<dbReference type="Gene3D" id="3.10.580.10">
    <property type="entry name" value="CBS-domain"/>
    <property type="match status" value="1"/>
</dbReference>
<keyword evidence="2" id="KW-0677">Repeat</keyword>
<keyword evidence="5" id="KW-0479">Metal-binding</keyword>
<feature type="site" description="Catalytically relevant" evidence="6">
    <location>
        <position position="116"/>
    </location>
</feature>
<dbReference type="RefSeq" id="WP_132313979.1">
    <property type="nucleotide sequence ID" value="NZ_SMAR01000043.1"/>
</dbReference>
<keyword evidence="5" id="KW-0862">Zinc</keyword>
<dbReference type="OrthoDB" id="9762536at2"/>
<sequence length="331" mass="34630">MVDLKMKDAGGEAISSALRTLAFERRGLEALSEALQNGLSGPFAKATALLQNTEGHVIISGVGKSGHIGTKLAATFASTGTRSFFVHPAEANHGDMGMVGQKDAVLALSWSGESAELTALVAYTRRFAIPLIAMTAGKNSSLAREADIALILPKVEEACPHGLAPTTSTTMQLALGDALAIALLEARGFSESDFKIYHPGGKLGALLSHVADIMHVGQSLPLVRSGTPLPEAVMELSMKRFGCVGVLDDNGRLAGIVTDGDLARNLSQDLSTLKVDDIMTKAPKTVKGGMLVSGALALIHEHNISALMVVDDDNHPVGIVHFHDFLRIGAA</sequence>
<protein>
    <submittedName>
        <fullName evidence="10">Arabinose-5-phosphate isomerase</fullName>
    </submittedName>
</protein>
<evidence type="ECO:0000256" key="5">
    <source>
        <dbReference type="PIRSR" id="PIRSR004692-2"/>
    </source>
</evidence>
<dbReference type="GO" id="GO:0046872">
    <property type="term" value="F:metal ion binding"/>
    <property type="evidence" value="ECO:0007669"/>
    <property type="project" value="UniProtKB-KW"/>
</dbReference>
<dbReference type="PIRSF" id="PIRSF004692">
    <property type="entry name" value="KdsD_KpsF"/>
    <property type="match status" value="1"/>
</dbReference>
<dbReference type="GO" id="GO:0097367">
    <property type="term" value="F:carbohydrate derivative binding"/>
    <property type="evidence" value="ECO:0007669"/>
    <property type="project" value="InterPro"/>
</dbReference>
<reference evidence="10 11" key="1">
    <citation type="submission" date="2019-03" db="EMBL/GenBank/DDBJ databases">
        <title>Freshwater and sediment microbial communities from various areas in North America, analyzing microbe dynamics in response to fracking.</title>
        <authorList>
            <person name="Lamendella R."/>
        </authorList>
    </citation>
    <scope>NUCLEOTIDE SEQUENCE [LARGE SCALE GENOMIC DNA]</scope>
    <source>
        <strain evidence="10 11">175.2</strain>
    </source>
</reference>
<evidence type="ECO:0000259" key="9">
    <source>
        <dbReference type="PROSITE" id="PS51464"/>
    </source>
</evidence>
<keyword evidence="11" id="KW-1185">Reference proteome</keyword>
<feature type="domain" description="CBS" evidence="8">
    <location>
        <begin position="279"/>
        <end position="331"/>
    </location>
</feature>
<proteinExistence type="inferred from homology"/>
<evidence type="ECO:0000256" key="4">
    <source>
        <dbReference type="PIRNR" id="PIRNR004692"/>
    </source>
</evidence>
<comment type="similarity">
    <text evidence="1 4">Belongs to the SIS family. GutQ/KpsF subfamily.</text>
</comment>
<dbReference type="Pfam" id="PF01380">
    <property type="entry name" value="SIS"/>
    <property type="match status" value="1"/>
</dbReference>
<dbReference type="PANTHER" id="PTHR42745">
    <property type="match status" value="1"/>
</dbReference>
<dbReference type="GO" id="GO:0005975">
    <property type="term" value="P:carbohydrate metabolic process"/>
    <property type="evidence" value="ECO:0007669"/>
    <property type="project" value="InterPro"/>
</dbReference>
<dbReference type="PROSITE" id="PS51371">
    <property type="entry name" value="CBS"/>
    <property type="match status" value="2"/>
</dbReference>
<dbReference type="InterPro" id="IPR050986">
    <property type="entry name" value="GutQ/KpsF_isomerases"/>
</dbReference>
<dbReference type="EMBL" id="SMAR01000043">
    <property type="protein sequence ID" value="TCT31102.1"/>
    <property type="molecule type" value="Genomic_DNA"/>
</dbReference>
<dbReference type="Proteomes" id="UP000295097">
    <property type="component" value="Unassembled WGS sequence"/>
</dbReference>
<dbReference type="FunFam" id="3.40.50.10490:FF:000011">
    <property type="entry name" value="Arabinose 5-phosphate isomerase"/>
    <property type="match status" value="1"/>
</dbReference>
<evidence type="ECO:0000256" key="2">
    <source>
        <dbReference type="ARBA" id="ARBA00022737"/>
    </source>
</evidence>
<dbReference type="GO" id="GO:0019146">
    <property type="term" value="F:arabinose-5-phosphate isomerase activity"/>
    <property type="evidence" value="ECO:0007669"/>
    <property type="project" value="UniProtKB-ARBA"/>
</dbReference>
<feature type="domain" description="CBS" evidence="8">
    <location>
        <begin position="214"/>
        <end position="272"/>
    </location>
</feature>
<dbReference type="GO" id="GO:1901135">
    <property type="term" value="P:carbohydrate derivative metabolic process"/>
    <property type="evidence" value="ECO:0007669"/>
    <property type="project" value="InterPro"/>
</dbReference>
<feature type="binding site" evidence="5">
    <location>
        <position position="87"/>
    </location>
    <ligand>
        <name>Zn(2+)</name>
        <dbReference type="ChEBI" id="CHEBI:29105"/>
    </ligand>
</feature>